<evidence type="ECO:0000256" key="1">
    <source>
        <dbReference type="ARBA" id="ARBA00009995"/>
    </source>
</evidence>
<dbReference type="PROSITE" id="PS00375">
    <property type="entry name" value="UDPGT"/>
    <property type="match status" value="1"/>
</dbReference>
<dbReference type="EMBL" id="CM018033">
    <property type="protein sequence ID" value="KAA8545837.1"/>
    <property type="molecule type" value="Genomic_DNA"/>
</dbReference>
<evidence type="ECO:0000313" key="6">
    <source>
        <dbReference type="EMBL" id="KAA8545837.1"/>
    </source>
</evidence>
<evidence type="ECO:0000313" key="7">
    <source>
        <dbReference type="Proteomes" id="UP000325577"/>
    </source>
</evidence>
<gene>
    <name evidence="6" type="ORF">F0562_020712</name>
</gene>
<evidence type="ECO:0000256" key="2">
    <source>
        <dbReference type="ARBA" id="ARBA00022676"/>
    </source>
</evidence>
<keyword evidence="3 4" id="KW-0808">Transferase</keyword>
<name>A0A5J5BVM4_9ASTE</name>
<keyword evidence="2 4" id="KW-0328">Glycosyltransferase</keyword>
<dbReference type="SUPFAM" id="SSF53756">
    <property type="entry name" value="UDP-Glycosyltransferase/glycogen phosphorylase"/>
    <property type="match status" value="1"/>
</dbReference>
<dbReference type="Pfam" id="PF00201">
    <property type="entry name" value="UDPGT"/>
    <property type="match status" value="1"/>
</dbReference>
<dbReference type="GO" id="GO:0035251">
    <property type="term" value="F:UDP-glucosyltransferase activity"/>
    <property type="evidence" value="ECO:0007669"/>
    <property type="project" value="TreeGrafter"/>
</dbReference>
<dbReference type="CDD" id="cd03784">
    <property type="entry name" value="GT1_Gtf-like"/>
    <property type="match status" value="1"/>
</dbReference>
<dbReference type="FunFam" id="3.40.50.2000:FF:000047">
    <property type="entry name" value="Glycosyltransferase"/>
    <property type="match status" value="1"/>
</dbReference>
<dbReference type="FunFam" id="3.40.50.2000:FF:000071">
    <property type="entry name" value="Glycosyltransferase"/>
    <property type="match status" value="1"/>
</dbReference>
<dbReference type="Proteomes" id="UP000325577">
    <property type="component" value="Linkage Group LG10"/>
</dbReference>
<protein>
    <recommendedName>
        <fullName evidence="5">Glycosyltransferase</fullName>
        <ecNumber evidence="5">2.4.1.-</ecNumber>
    </recommendedName>
</protein>
<reference evidence="6 7" key="1">
    <citation type="submission" date="2019-09" db="EMBL/GenBank/DDBJ databases">
        <title>A chromosome-level genome assembly of the Chinese tupelo Nyssa sinensis.</title>
        <authorList>
            <person name="Yang X."/>
            <person name="Kang M."/>
            <person name="Yang Y."/>
            <person name="Xiong H."/>
            <person name="Wang M."/>
            <person name="Zhang Z."/>
            <person name="Wang Z."/>
            <person name="Wu H."/>
            <person name="Ma T."/>
            <person name="Liu J."/>
            <person name="Xi Z."/>
        </authorList>
    </citation>
    <scope>NUCLEOTIDE SEQUENCE [LARGE SCALE GENOMIC DNA]</scope>
    <source>
        <strain evidence="6">J267</strain>
        <tissue evidence="6">Leaf</tissue>
    </source>
</reference>
<dbReference type="InterPro" id="IPR002213">
    <property type="entry name" value="UDP_glucos_trans"/>
</dbReference>
<proteinExistence type="inferred from homology"/>
<organism evidence="6 7">
    <name type="scientific">Nyssa sinensis</name>
    <dbReference type="NCBI Taxonomy" id="561372"/>
    <lineage>
        <taxon>Eukaryota</taxon>
        <taxon>Viridiplantae</taxon>
        <taxon>Streptophyta</taxon>
        <taxon>Embryophyta</taxon>
        <taxon>Tracheophyta</taxon>
        <taxon>Spermatophyta</taxon>
        <taxon>Magnoliopsida</taxon>
        <taxon>eudicotyledons</taxon>
        <taxon>Gunneridae</taxon>
        <taxon>Pentapetalae</taxon>
        <taxon>asterids</taxon>
        <taxon>Cornales</taxon>
        <taxon>Nyssaceae</taxon>
        <taxon>Nyssa</taxon>
    </lineage>
</organism>
<dbReference type="AlphaFoldDB" id="A0A5J5BVM4"/>
<evidence type="ECO:0000256" key="5">
    <source>
        <dbReference type="RuleBase" id="RU362057"/>
    </source>
</evidence>
<sequence>MAHGHMIPTVDMARLFSRNGVKSTIIMTPLNAPLFSKTIERESQLGIEIGIRQIKFPSVEVGLPEGCENVTSITSPEMSPNFYKAIDLLQQPLEQLLEKERPDCLVADFFIPWATEVAGKLGIPRLVFHGTSFFALSVYDSLFHQKPYKNIKSDSEDFIVPNLPDVIKLTRGQLPDHIREETENNVTKLIEKSLKSELTSYGVIVNSFHELEPAYSEHYRKVMGRKAWQIGPVSLCNRDNEDKAQRGNKASVDEQECLSWLDSKKPNTVLYVCFGSVSRFSTAQLFEIAMGLEASAQQFVWVVRKEKRNEDEEEDWMPKGFEKRMAGKGLIIRGWAPQLLILDHEAVGGFMTHCGWNSLLEGMTAGVPMVTWPLFAEQFYNEKLVTDVLRIGVGVGAQEWSRWTDDNKVSVKKEDVTKAVTQLVAGEEAEKMRSRAKVFQDMARRAVEEGGSSYSDLNAFIEELRLFWPLLCFVLFALALCL</sequence>
<dbReference type="OrthoDB" id="5835829at2759"/>
<accession>A0A5J5BVM4</accession>
<dbReference type="InterPro" id="IPR035595">
    <property type="entry name" value="UDP_glycos_trans_CS"/>
</dbReference>
<comment type="similarity">
    <text evidence="1 4">Belongs to the UDP-glycosyltransferase family.</text>
</comment>
<evidence type="ECO:0000256" key="3">
    <source>
        <dbReference type="ARBA" id="ARBA00022679"/>
    </source>
</evidence>
<dbReference type="PANTHER" id="PTHR48047:SF45">
    <property type="entry name" value="SCOPOLETIN GLUCOSYLTRANSFERASE-LIKE"/>
    <property type="match status" value="1"/>
</dbReference>
<keyword evidence="7" id="KW-1185">Reference proteome</keyword>
<dbReference type="EC" id="2.4.1.-" evidence="5"/>
<dbReference type="Gene3D" id="3.40.50.2000">
    <property type="entry name" value="Glycogen Phosphorylase B"/>
    <property type="match status" value="2"/>
</dbReference>
<dbReference type="PANTHER" id="PTHR48047">
    <property type="entry name" value="GLYCOSYLTRANSFERASE"/>
    <property type="match status" value="1"/>
</dbReference>
<evidence type="ECO:0000256" key="4">
    <source>
        <dbReference type="RuleBase" id="RU003718"/>
    </source>
</evidence>